<dbReference type="GeneID" id="100372163"/>
<dbReference type="Pfam" id="PF00211">
    <property type="entry name" value="Guanylate_cyc"/>
    <property type="match status" value="2"/>
</dbReference>
<evidence type="ECO:0000256" key="4">
    <source>
        <dbReference type="ARBA" id="ARBA00004141"/>
    </source>
</evidence>
<organism evidence="22 23">
    <name type="scientific">Saccoglossus kowalevskii</name>
    <name type="common">Acorn worm</name>
    <dbReference type="NCBI Taxonomy" id="10224"/>
    <lineage>
        <taxon>Eukaryota</taxon>
        <taxon>Metazoa</taxon>
        <taxon>Hemichordata</taxon>
        <taxon>Enteropneusta</taxon>
        <taxon>Harrimaniidae</taxon>
        <taxon>Saccoglossus</taxon>
    </lineage>
</organism>
<dbReference type="Pfam" id="PF16214">
    <property type="entry name" value="AC_N"/>
    <property type="match status" value="1"/>
</dbReference>
<evidence type="ECO:0000256" key="12">
    <source>
        <dbReference type="ARBA" id="ARBA00022989"/>
    </source>
</evidence>
<dbReference type="PANTHER" id="PTHR45627">
    <property type="entry name" value="ADENYLATE CYCLASE TYPE 1"/>
    <property type="match status" value="1"/>
</dbReference>
<evidence type="ECO:0000313" key="23">
    <source>
        <dbReference type="RefSeq" id="XP_002734095.1"/>
    </source>
</evidence>
<dbReference type="CDD" id="cd07302">
    <property type="entry name" value="CHD"/>
    <property type="match status" value="2"/>
</dbReference>
<name>A0ABM0GNV5_SACKO</name>
<accession>A0ABM0GNV5</accession>
<evidence type="ECO:0000256" key="16">
    <source>
        <dbReference type="ARBA" id="ARBA00023239"/>
    </source>
</evidence>
<comment type="subcellular location">
    <subcellularLocation>
        <location evidence="4">Membrane</location>
        <topology evidence="4">Multi-pass membrane protein</topology>
    </subcellularLocation>
</comment>
<feature type="transmembrane region" description="Helical" evidence="20">
    <location>
        <begin position="156"/>
        <end position="176"/>
    </location>
</feature>
<feature type="transmembrane region" description="Helical" evidence="20">
    <location>
        <begin position="705"/>
        <end position="724"/>
    </location>
</feature>
<sequence>MKEKNGITKEFDSGQTPSTVMEMERGSRNRDVMEIPGGALCGDNCLPGCIGSHFASTSMEGTYRAYFTRQKLDMLPVLLLFAFLFDVCVLTLYLASYDESKLTEISIMGISVLTNLILFVLCKFRLVSEWSLANVMPFFIWILLCGQLFAHLGLHYHPLTPSDGVGWVVFFIYASYVMMPLRLLFVLLLSAIATLGHSLMIGILASANTEYLALQLLANYLLYSCAVLLGCVSYLMMDRKLRRAFQDTRASLEVKVSLEEQKQQQETLLLSVLPKHVAAELQDDVGRSSIQNGQFNKIYIRRYENVSILFADIVGFTAMSSKLSAHELVKVLNGLFATFDKLADQHNQLRIKILGDCYYCICGVPDYNSDHANSTVQMGLDMVVAIATVREKTKSGVDMRVGIHTGAVLAGVMGQRQWQFDVWSKDVTLANNMESGGVPGRVHISDSTYECLSQDFISEPGDGDLRNDYIKARGIKTYLIKATALPIKNGTTQIDSLGIPVETVIDVGDEKGSHDEVESEKNAKTSLAARAQSARQIGCDAEVNKIIYEALVEREHNANISQQTNTIFLNFKDPELETQFHCEKERQSAVAIGCSVVIIVFAFFTQLTILPRTMASYVTFAVGLSLLSLLTFLSAGTIFQEKFPKSLVRFANRIETTRWARNVWAMLVIAILGAADMIDMFSCDVETDYPENLTAMYPYDARCYYPQYFDFLAILVLIGITMLVQITSDVKLLMQIVITLMYCVINIVLLPELYDRYDGSIYTGVYGTHLIPTKYEITAALLIISLALLYYNRHMELTSRLLFLWRVEAKNQKDEVYELRRKNEALIMNIMPSHVAKHFLGTKRKDEELYSHSYDEVGVIFASIPNFSEFYTEDLINNQGVECLRFLNEVISDFDGLLNEPRFKTITKIKTISSTYMAASGMSTDFDNLVSSGTRQRWSHLADLVEFSLALRESLDKINQQSFNNFILRIGLNKGPVLAGVIGARKPHYDIWGNTVNVASRMESTGKAGHIQVVEDTMKLLRPFGYKFEQRGLVKVKGKGELLTFYLIGKEDGCNALPGAIS</sequence>
<feature type="compositionally biased region" description="Basic and acidic residues" evidence="19">
    <location>
        <begin position="1"/>
        <end position="12"/>
    </location>
</feature>
<feature type="transmembrane region" description="Helical" evidence="20">
    <location>
        <begin position="217"/>
        <end position="237"/>
    </location>
</feature>
<evidence type="ECO:0000256" key="18">
    <source>
        <dbReference type="RuleBase" id="RU000405"/>
    </source>
</evidence>
<dbReference type="SUPFAM" id="SSF55073">
    <property type="entry name" value="Nucleotide cyclase"/>
    <property type="match status" value="2"/>
</dbReference>
<dbReference type="InterPro" id="IPR029787">
    <property type="entry name" value="Nucleotide_cyclase"/>
</dbReference>
<evidence type="ECO:0000256" key="15">
    <source>
        <dbReference type="ARBA" id="ARBA00023180"/>
    </source>
</evidence>
<comment type="cofactor">
    <cofactor evidence="2">
        <name>Mn(2+)</name>
        <dbReference type="ChEBI" id="CHEBI:29035"/>
    </cofactor>
</comment>
<keyword evidence="9 17" id="KW-0547">Nucleotide-binding</keyword>
<dbReference type="RefSeq" id="XP_002734095.1">
    <property type="nucleotide sequence ID" value="XM_002734049.2"/>
</dbReference>
<evidence type="ECO:0000256" key="17">
    <source>
        <dbReference type="PIRNR" id="PIRNR039050"/>
    </source>
</evidence>
<reference evidence="23" key="1">
    <citation type="submission" date="2025-08" db="UniProtKB">
        <authorList>
            <consortium name="RefSeq"/>
        </authorList>
    </citation>
    <scope>IDENTIFICATION</scope>
    <source>
        <tissue evidence="23">Testes</tissue>
    </source>
</reference>
<comment type="cofactor">
    <cofactor evidence="3 17">
        <name>Mg(2+)</name>
        <dbReference type="ChEBI" id="CHEBI:18420"/>
    </cofactor>
</comment>
<evidence type="ECO:0000256" key="6">
    <source>
        <dbReference type="ARBA" id="ARBA00022692"/>
    </source>
</evidence>
<feature type="transmembrane region" description="Helical" evidence="20">
    <location>
        <begin position="736"/>
        <end position="754"/>
    </location>
</feature>
<keyword evidence="14 17" id="KW-0472">Membrane</keyword>
<feature type="transmembrane region" description="Helical" evidence="20">
    <location>
        <begin position="659"/>
        <end position="678"/>
    </location>
</feature>
<dbReference type="InterPro" id="IPR032628">
    <property type="entry name" value="AC_N"/>
</dbReference>
<dbReference type="InterPro" id="IPR001054">
    <property type="entry name" value="A/G_cyclase"/>
</dbReference>
<feature type="domain" description="Guanylate cyclase" evidence="21">
    <location>
        <begin position="307"/>
        <end position="434"/>
    </location>
</feature>
<evidence type="ECO:0000256" key="19">
    <source>
        <dbReference type="SAM" id="MobiDB-lite"/>
    </source>
</evidence>
<dbReference type="PROSITE" id="PS50125">
    <property type="entry name" value="GUANYLATE_CYCLASE_2"/>
    <property type="match status" value="2"/>
</dbReference>
<keyword evidence="22" id="KW-1185">Reference proteome</keyword>
<keyword evidence="16 17" id="KW-0456">Lyase</keyword>
<proteinExistence type="inferred from homology"/>
<evidence type="ECO:0000259" key="21">
    <source>
        <dbReference type="PROSITE" id="PS50125"/>
    </source>
</evidence>
<keyword evidence="15" id="KW-0325">Glycoprotein</keyword>
<evidence type="ECO:0000256" key="11">
    <source>
        <dbReference type="ARBA" id="ARBA00022842"/>
    </source>
</evidence>
<dbReference type="Gene3D" id="3.30.70.1230">
    <property type="entry name" value="Nucleotide cyclase"/>
    <property type="match status" value="2"/>
</dbReference>
<evidence type="ECO:0000256" key="3">
    <source>
        <dbReference type="ARBA" id="ARBA00001946"/>
    </source>
</evidence>
<dbReference type="InterPro" id="IPR030672">
    <property type="entry name" value="Adcy"/>
</dbReference>
<dbReference type="PROSITE" id="PS00452">
    <property type="entry name" value="GUANYLATE_CYCLASE_1"/>
    <property type="match status" value="2"/>
</dbReference>
<gene>
    <name evidence="23" type="primary">ADCY3</name>
</gene>
<dbReference type="SMART" id="SM00044">
    <property type="entry name" value="CYCc"/>
    <property type="match status" value="2"/>
</dbReference>
<evidence type="ECO:0000256" key="8">
    <source>
        <dbReference type="ARBA" id="ARBA00022737"/>
    </source>
</evidence>
<comment type="function">
    <text evidence="17">Catalyzes the formation of the signaling molecule cAMP in response to G-protein signaling.</text>
</comment>
<feature type="transmembrane region" description="Helical" evidence="20">
    <location>
        <begin position="615"/>
        <end position="639"/>
    </location>
</feature>
<evidence type="ECO:0000256" key="2">
    <source>
        <dbReference type="ARBA" id="ARBA00001936"/>
    </source>
</evidence>
<feature type="transmembrane region" description="Helical" evidence="20">
    <location>
        <begin position="74"/>
        <end position="93"/>
    </location>
</feature>
<keyword evidence="13 17" id="KW-0115">cAMP biosynthesis</keyword>
<keyword evidence="11 17" id="KW-0460">Magnesium</keyword>
<dbReference type="PANTHER" id="PTHR45627:SF30">
    <property type="entry name" value="ADENYLATE CYCLASE TYPE 3"/>
    <property type="match status" value="1"/>
</dbReference>
<evidence type="ECO:0000256" key="10">
    <source>
        <dbReference type="ARBA" id="ARBA00022840"/>
    </source>
</evidence>
<feature type="transmembrane region" description="Helical" evidence="20">
    <location>
        <begin position="105"/>
        <end position="124"/>
    </location>
</feature>
<evidence type="ECO:0000256" key="1">
    <source>
        <dbReference type="ARBA" id="ARBA00001593"/>
    </source>
</evidence>
<dbReference type="InterPro" id="IPR018297">
    <property type="entry name" value="A/G_cyclase_CS"/>
</dbReference>
<comment type="catalytic activity">
    <reaction evidence="1 17">
        <text>ATP = 3',5'-cyclic AMP + diphosphate</text>
        <dbReference type="Rhea" id="RHEA:15389"/>
        <dbReference type="ChEBI" id="CHEBI:30616"/>
        <dbReference type="ChEBI" id="CHEBI:33019"/>
        <dbReference type="ChEBI" id="CHEBI:58165"/>
        <dbReference type="EC" id="4.6.1.1"/>
    </reaction>
</comment>
<keyword evidence="7 17" id="KW-0479">Metal-binding</keyword>
<keyword evidence="6 20" id="KW-0812">Transmembrane</keyword>
<feature type="transmembrane region" description="Helical" evidence="20">
    <location>
        <begin position="183"/>
        <end position="205"/>
    </location>
</feature>
<feature type="region of interest" description="Disordered" evidence="19">
    <location>
        <begin position="1"/>
        <end position="23"/>
    </location>
</feature>
<keyword evidence="10 17" id="KW-0067">ATP-binding</keyword>
<evidence type="ECO:0000256" key="14">
    <source>
        <dbReference type="ARBA" id="ARBA00023136"/>
    </source>
</evidence>
<evidence type="ECO:0000256" key="20">
    <source>
        <dbReference type="SAM" id="Phobius"/>
    </source>
</evidence>
<dbReference type="EC" id="4.6.1.1" evidence="5 17"/>
<evidence type="ECO:0000256" key="9">
    <source>
        <dbReference type="ARBA" id="ARBA00022741"/>
    </source>
</evidence>
<feature type="transmembrane region" description="Helical" evidence="20">
    <location>
        <begin position="774"/>
        <end position="791"/>
    </location>
</feature>
<evidence type="ECO:0000313" key="22">
    <source>
        <dbReference type="Proteomes" id="UP000694865"/>
    </source>
</evidence>
<feature type="domain" description="Guanylate cyclase" evidence="21">
    <location>
        <begin position="858"/>
        <end position="1003"/>
    </location>
</feature>
<evidence type="ECO:0000256" key="13">
    <source>
        <dbReference type="ARBA" id="ARBA00022998"/>
    </source>
</evidence>
<comment type="similarity">
    <text evidence="17 18">Belongs to the adenylyl cyclase class-4/guanylyl cyclase family.</text>
</comment>
<keyword evidence="12 20" id="KW-1133">Transmembrane helix</keyword>
<protein>
    <recommendedName>
        <fullName evidence="5 17">adenylate cyclase</fullName>
        <ecNumber evidence="5 17">4.6.1.1</ecNumber>
    </recommendedName>
</protein>
<feature type="transmembrane region" description="Helical" evidence="20">
    <location>
        <begin position="589"/>
        <end position="609"/>
    </location>
</feature>
<feature type="transmembrane region" description="Helical" evidence="20">
    <location>
        <begin position="131"/>
        <end position="150"/>
    </location>
</feature>
<dbReference type="Proteomes" id="UP000694865">
    <property type="component" value="Unplaced"/>
</dbReference>
<dbReference type="PIRSF" id="PIRSF039050">
    <property type="entry name" value="Ade_cyc"/>
    <property type="match status" value="1"/>
</dbReference>
<evidence type="ECO:0000256" key="7">
    <source>
        <dbReference type="ARBA" id="ARBA00022723"/>
    </source>
</evidence>
<keyword evidence="8" id="KW-0677">Repeat</keyword>
<evidence type="ECO:0000256" key="5">
    <source>
        <dbReference type="ARBA" id="ARBA00012201"/>
    </source>
</evidence>